<protein>
    <recommendedName>
        <fullName evidence="5">Release factor glutamine methyltransferase</fullName>
        <shortName evidence="5">RF MTase</shortName>
        <ecNumber evidence="5">2.1.1.297</ecNumber>
    </recommendedName>
    <alternativeName>
        <fullName evidence="5">N5-glutamine methyltransferase PrmC</fullName>
    </alternativeName>
    <alternativeName>
        <fullName evidence="5">Protein-(glutamine-N5) MTase PrmC</fullName>
    </alternativeName>
    <alternativeName>
        <fullName evidence="5">Protein-glutamine N-methyltransferase PrmC</fullName>
    </alternativeName>
</protein>
<dbReference type="NCBIfam" id="TIGR03534">
    <property type="entry name" value="RF_mod_PrmC"/>
    <property type="match status" value="1"/>
</dbReference>
<dbReference type="InterPro" id="IPR050320">
    <property type="entry name" value="N5-glutamine_MTase"/>
</dbReference>
<dbReference type="Pfam" id="PF17827">
    <property type="entry name" value="PrmC_N"/>
    <property type="match status" value="1"/>
</dbReference>
<dbReference type="InterPro" id="IPR040758">
    <property type="entry name" value="PrmC_N"/>
</dbReference>
<organism evidence="8 9">
    <name type="scientific">Nakamurella leprariae</name>
    <dbReference type="NCBI Taxonomy" id="2803911"/>
    <lineage>
        <taxon>Bacteria</taxon>
        <taxon>Bacillati</taxon>
        <taxon>Actinomycetota</taxon>
        <taxon>Actinomycetes</taxon>
        <taxon>Nakamurellales</taxon>
        <taxon>Nakamurellaceae</taxon>
        <taxon>Nakamurella</taxon>
    </lineage>
</organism>
<feature type="binding site" evidence="5">
    <location>
        <position position="155"/>
    </location>
    <ligand>
        <name>S-adenosyl-L-methionine</name>
        <dbReference type="ChEBI" id="CHEBI:59789"/>
    </ligand>
</feature>
<dbReference type="GO" id="GO:0102559">
    <property type="term" value="F:peptide chain release factor N(5)-glutamine methyltransferase activity"/>
    <property type="evidence" value="ECO:0007669"/>
    <property type="project" value="UniProtKB-EC"/>
</dbReference>
<dbReference type="CDD" id="cd02440">
    <property type="entry name" value="AdoMet_MTases"/>
    <property type="match status" value="1"/>
</dbReference>
<gene>
    <name evidence="5 8" type="primary">prmC</name>
    <name evidence="8" type="ORF">JL106_00515</name>
</gene>
<feature type="binding site" evidence="5">
    <location>
        <begin position="205"/>
        <end position="208"/>
    </location>
    <ligand>
        <name>substrate</name>
    </ligand>
</feature>
<proteinExistence type="inferred from homology"/>
<comment type="similarity">
    <text evidence="5">Belongs to the protein N5-glutamine methyltransferase family. PrmC subfamily.</text>
</comment>
<dbReference type="EMBL" id="JAERWK010000001">
    <property type="protein sequence ID" value="MBM9465757.1"/>
    <property type="molecule type" value="Genomic_DNA"/>
</dbReference>
<feature type="domain" description="Methyltransferase small" evidence="6">
    <location>
        <begin position="123"/>
        <end position="211"/>
    </location>
</feature>
<dbReference type="InterPro" id="IPR007848">
    <property type="entry name" value="Small_mtfrase_dom"/>
</dbReference>
<evidence type="ECO:0000256" key="5">
    <source>
        <dbReference type="HAMAP-Rule" id="MF_02126"/>
    </source>
</evidence>
<evidence type="ECO:0000256" key="3">
    <source>
        <dbReference type="ARBA" id="ARBA00022691"/>
    </source>
</evidence>
<name>A0A938YC35_9ACTN</name>
<dbReference type="InterPro" id="IPR019874">
    <property type="entry name" value="RF_methyltr_PrmC"/>
</dbReference>
<keyword evidence="9" id="KW-1185">Reference proteome</keyword>
<dbReference type="NCBIfam" id="TIGR00536">
    <property type="entry name" value="hemK_fam"/>
    <property type="match status" value="1"/>
</dbReference>
<evidence type="ECO:0000256" key="4">
    <source>
        <dbReference type="ARBA" id="ARBA00048391"/>
    </source>
</evidence>
<dbReference type="Proteomes" id="UP000663792">
    <property type="component" value="Unassembled WGS sequence"/>
</dbReference>
<dbReference type="Pfam" id="PF05175">
    <property type="entry name" value="MTS"/>
    <property type="match status" value="1"/>
</dbReference>
<comment type="function">
    <text evidence="5">Methylates the class 1 translation termination release factors RF1/PrfA and RF2/PrfB on the glutamine residue of the universally conserved GGQ motif.</text>
</comment>
<dbReference type="EC" id="2.1.1.297" evidence="5"/>
<evidence type="ECO:0000313" key="8">
    <source>
        <dbReference type="EMBL" id="MBM9465757.1"/>
    </source>
</evidence>
<reference evidence="8" key="1">
    <citation type="submission" date="2021-01" db="EMBL/GenBank/DDBJ databases">
        <title>YIM 132084 draft genome.</title>
        <authorList>
            <person name="An D."/>
        </authorList>
    </citation>
    <scope>NUCLEOTIDE SEQUENCE</scope>
    <source>
        <strain evidence="8">YIM 132084</strain>
    </source>
</reference>
<sequence>MTGAERSGSSAAGPVTLRAELSAAERLLAAAGVASPVADARWLAAHVLGVDRGRLGLHPLLTGDQRDSFRDLVTRRAARQPLQHLLGTAVLGPVEVAVGPGVFVPRPETESMVEWAVQAIASVAAPLVVDLCAGTGAIALAVSRARPDAQVVAVERSVAALPWARRNVGTHRAAGGGQVELRAGDVLDERVLADLDGRADLVISNPPYVPDGTRVDPEVADWDPPEAVFAGPDGLSVILPLIPVAAALLRVGGVLAIEHDDSHGEVVPELIGRRRLFAEVQDHPDLTGRPRFVTARRVPLAGPSSVNTQESR</sequence>
<dbReference type="HAMAP" id="MF_02126">
    <property type="entry name" value="RF_methyltr_PrmC"/>
    <property type="match status" value="1"/>
</dbReference>
<dbReference type="Gene3D" id="1.10.8.10">
    <property type="entry name" value="DNA helicase RuvA subunit, C-terminal domain"/>
    <property type="match status" value="1"/>
</dbReference>
<evidence type="ECO:0000313" key="9">
    <source>
        <dbReference type="Proteomes" id="UP000663792"/>
    </source>
</evidence>
<dbReference type="PROSITE" id="PS00092">
    <property type="entry name" value="N6_MTASE"/>
    <property type="match status" value="1"/>
</dbReference>
<feature type="domain" description="Release factor glutamine methyltransferase N-terminal" evidence="7">
    <location>
        <begin position="21"/>
        <end position="87"/>
    </location>
</feature>
<dbReference type="SUPFAM" id="SSF53335">
    <property type="entry name" value="S-adenosyl-L-methionine-dependent methyltransferases"/>
    <property type="match status" value="1"/>
</dbReference>
<keyword evidence="3 5" id="KW-0949">S-adenosyl-L-methionine</keyword>
<comment type="catalytic activity">
    <reaction evidence="4 5">
        <text>L-glutaminyl-[peptide chain release factor] + S-adenosyl-L-methionine = N(5)-methyl-L-glutaminyl-[peptide chain release factor] + S-adenosyl-L-homocysteine + H(+)</text>
        <dbReference type="Rhea" id="RHEA:42896"/>
        <dbReference type="Rhea" id="RHEA-COMP:10271"/>
        <dbReference type="Rhea" id="RHEA-COMP:10272"/>
        <dbReference type="ChEBI" id="CHEBI:15378"/>
        <dbReference type="ChEBI" id="CHEBI:30011"/>
        <dbReference type="ChEBI" id="CHEBI:57856"/>
        <dbReference type="ChEBI" id="CHEBI:59789"/>
        <dbReference type="ChEBI" id="CHEBI:61891"/>
        <dbReference type="EC" id="2.1.1.297"/>
    </reaction>
</comment>
<evidence type="ECO:0000256" key="1">
    <source>
        <dbReference type="ARBA" id="ARBA00022603"/>
    </source>
</evidence>
<dbReference type="GO" id="GO:0032259">
    <property type="term" value="P:methylation"/>
    <property type="evidence" value="ECO:0007669"/>
    <property type="project" value="UniProtKB-KW"/>
</dbReference>
<evidence type="ECO:0000259" key="7">
    <source>
        <dbReference type="Pfam" id="PF17827"/>
    </source>
</evidence>
<accession>A0A938YC35</accession>
<dbReference type="InterPro" id="IPR002052">
    <property type="entry name" value="DNA_methylase_N6_adenine_CS"/>
</dbReference>
<comment type="caution">
    <text evidence="5">Lacks conserved residue(s) required for the propagation of feature annotation.</text>
</comment>
<comment type="caution">
    <text evidence="8">The sequence shown here is derived from an EMBL/GenBank/DDBJ whole genome shotgun (WGS) entry which is preliminary data.</text>
</comment>
<dbReference type="AlphaFoldDB" id="A0A938YC35"/>
<dbReference type="Gene3D" id="3.40.50.150">
    <property type="entry name" value="Vaccinia Virus protein VP39"/>
    <property type="match status" value="1"/>
</dbReference>
<dbReference type="InterPro" id="IPR004556">
    <property type="entry name" value="HemK-like"/>
</dbReference>
<keyword evidence="2 5" id="KW-0808">Transferase</keyword>
<evidence type="ECO:0000259" key="6">
    <source>
        <dbReference type="Pfam" id="PF05175"/>
    </source>
</evidence>
<dbReference type="PANTHER" id="PTHR18895">
    <property type="entry name" value="HEMK METHYLTRANSFERASE"/>
    <property type="match status" value="1"/>
</dbReference>
<keyword evidence="1 5" id="KW-0489">Methyltransferase</keyword>
<evidence type="ECO:0000256" key="2">
    <source>
        <dbReference type="ARBA" id="ARBA00022679"/>
    </source>
</evidence>
<dbReference type="InterPro" id="IPR029063">
    <property type="entry name" value="SAM-dependent_MTases_sf"/>
</dbReference>
<dbReference type="GO" id="GO:0003676">
    <property type="term" value="F:nucleic acid binding"/>
    <property type="evidence" value="ECO:0007669"/>
    <property type="project" value="InterPro"/>
</dbReference>
<dbReference type="RefSeq" id="WP_205258709.1">
    <property type="nucleotide sequence ID" value="NZ_JAERWK010000001.1"/>
</dbReference>
<dbReference type="PANTHER" id="PTHR18895:SF74">
    <property type="entry name" value="MTRF1L RELEASE FACTOR GLUTAMINE METHYLTRANSFERASE"/>
    <property type="match status" value="1"/>
</dbReference>
<feature type="binding site" evidence="5">
    <location>
        <position position="205"/>
    </location>
    <ligand>
        <name>S-adenosyl-L-methionine</name>
        <dbReference type="ChEBI" id="CHEBI:59789"/>
    </ligand>
</feature>